<dbReference type="SUPFAM" id="SSF54060">
    <property type="entry name" value="His-Me finger endonucleases"/>
    <property type="match status" value="1"/>
</dbReference>
<dbReference type="Gene3D" id="3.40.1800.10">
    <property type="entry name" value="His-Me finger endonucleases"/>
    <property type="match status" value="1"/>
</dbReference>
<dbReference type="EMBL" id="JACJPY010000010">
    <property type="protein sequence ID" value="MBD2149563.1"/>
    <property type="molecule type" value="Genomic_DNA"/>
</dbReference>
<gene>
    <name evidence="1" type="ORF">H6F44_05405</name>
</gene>
<dbReference type="InterPro" id="IPR044925">
    <property type="entry name" value="His-Me_finger_sf"/>
</dbReference>
<dbReference type="InterPro" id="IPR004211">
    <property type="entry name" value="Endonuclease_7"/>
</dbReference>
<dbReference type="Pfam" id="PF02945">
    <property type="entry name" value="Endonuclease_7"/>
    <property type="match status" value="1"/>
</dbReference>
<protein>
    <recommendedName>
        <fullName evidence="3">Endonuclease</fullName>
    </recommendedName>
</protein>
<dbReference type="Gene3D" id="3.30.60.130">
    <property type="match status" value="1"/>
</dbReference>
<organism evidence="1 2">
    <name type="scientific">Pseudanabaena cinerea FACHB-1277</name>
    <dbReference type="NCBI Taxonomy" id="2949581"/>
    <lineage>
        <taxon>Bacteria</taxon>
        <taxon>Bacillati</taxon>
        <taxon>Cyanobacteriota</taxon>
        <taxon>Cyanophyceae</taxon>
        <taxon>Pseudanabaenales</taxon>
        <taxon>Pseudanabaenaceae</taxon>
        <taxon>Pseudanabaena</taxon>
        <taxon>Pseudanabaena cinerea</taxon>
    </lineage>
</organism>
<evidence type="ECO:0000313" key="2">
    <source>
        <dbReference type="Proteomes" id="UP000631421"/>
    </source>
</evidence>
<keyword evidence="2" id="KW-1185">Reference proteome</keyword>
<dbReference type="Proteomes" id="UP000631421">
    <property type="component" value="Unassembled WGS sequence"/>
</dbReference>
<evidence type="ECO:0008006" key="3">
    <source>
        <dbReference type="Google" id="ProtNLM"/>
    </source>
</evidence>
<sequence length="192" mass="22492">MKYVYLSSQYPITDEIEINDVGIILSEELDQQGRLEVNFLRIGKAFWLESHYFSYFVIEETGDRFEFKICDRCFKLLPTDIHFSGNRLKKDNIITNRPSCKLCRKKKDGVQVSRAEKKEWEAKRPQDYTSFICPICRKNLIVGISKIVLDHDHSNGKVRGWLCESCNTGIGRFDDDPEIVYKAVEWLKKGRK</sequence>
<proteinExistence type="predicted"/>
<dbReference type="RefSeq" id="WP_190349935.1">
    <property type="nucleotide sequence ID" value="NZ_JACJPY010000010.1"/>
</dbReference>
<comment type="caution">
    <text evidence="1">The sequence shown here is derived from an EMBL/GenBank/DDBJ whole genome shotgun (WGS) entry which is preliminary data.</text>
</comment>
<dbReference type="InterPro" id="IPR038563">
    <property type="entry name" value="Endonuclease_7_sf"/>
</dbReference>
<dbReference type="AlphaFoldDB" id="A0A926URU4"/>
<reference evidence="1" key="2">
    <citation type="submission" date="2020-08" db="EMBL/GenBank/DDBJ databases">
        <authorList>
            <person name="Chen M."/>
            <person name="Teng W."/>
            <person name="Zhao L."/>
            <person name="Hu C."/>
            <person name="Zhou Y."/>
            <person name="Han B."/>
            <person name="Song L."/>
            <person name="Shu W."/>
        </authorList>
    </citation>
    <scope>NUCLEOTIDE SEQUENCE</scope>
    <source>
        <strain evidence="1">FACHB-1277</strain>
    </source>
</reference>
<name>A0A926URU4_9CYAN</name>
<accession>A0A926URU4</accession>
<reference evidence="1" key="1">
    <citation type="journal article" date="2015" name="ISME J.">
        <title>Draft Genome Sequence of Streptomyces incarnatus NRRL8089, which Produces the Nucleoside Antibiotic Sinefungin.</title>
        <authorList>
            <person name="Oshima K."/>
            <person name="Hattori M."/>
            <person name="Shimizu H."/>
            <person name="Fukuda K."/>
            <person name="Nemoto M."/>
            <person name="Inagaki K."/>
            <person name="Tamura T."/>
        </authorList>
    </citation>
    <scope>NUCLEOTIDE SEQUENCE</scope>
    <source>
        <strain evidence="1">FACHB-1277</strain>
    </source>
</reference>
<evidence type="ECO:0000313" key="1">
    <source>
        <dbReference type="EMBL" id="MBD2149563.1"/>
    </source>
</evidence>